<feature type="binding site" evidence="5 8">
    <location>
        <begin position="80"/>
        <end position="87"/>
    </location>
    <ligand>
        <name>substrate</name>
    </ligand>
</feature>
<dbReference type="STRING" id="43775.SAMN04489760_11371"/>
<keyword evidence="2 5" id="KW-0808">Transferase</keyword>
<evidence type="ECO:0000256" key="9">
    <source>
        <dbReference type="PIRSR" id="PIRSR016262-3"/>
    </source>
</evidence>
<dbReference type="AlphaFoldDB" id="A0A1H7Y2K3"/>
<dbReference type="NCBIfam" id="NF010925">
    <property type="entry name" value="PRK14345.1"/>
    <property type="match status" value="1"/>
</dbReference>
<feature type="site" description="Lowers pKa of active site Cys" evidence="5 9">
    <location>
        <position position="144"/>
    </location>
</feature>
<dbReference type="InterPro" id="IPR004143">
    <property type="entry name" value="BPL_LPL_catalytic"/>
</dbReference>
<dbReference type="PANTHER" id="PTHR10993:SF7">
    <property type="entry name" value="LIPOYLTRANSFERASE 2, MITOCHONDRIAL-RELATED"/>
    <property type="match status" value="1"/>
</dbReference>
<dbReference type="NCBIfam" id="TIGR00214">
    <property type="entry name" value="lipB"/>
    <property type="match status" value="1"/>
</dbReference>
<evidence type="ECO:0000256" key="5">
    <source>
        <dbReference type="HAMAP-Rule" id="MF_00013"/>
    </source>
</evidence>
<comment type="function">
    <text evidence="4 5 6">Catalyzes the transfer of endogenously produced octanoic acid from octanoyl-acyl-carrier-protein onto the lipoyl domains of lipoate-dependent enzymes. Lipoyl-ACP can also act as a substrate although octanoyl-ACP is likely to be the physiological substrate.</text>
</comment>
<dbReference type="Pfam" id="PF21948">
    <property type="entry name" value="LplA-B_cat"/>
    <property type="match status" value="1"/>
</dbReference>
<dbReference type="InterPro" id="IPR000544">
    <property type="entry name" value="Octanoyltransferase"/>
</dbReference>
<feature type="binding site" evidence="5 8">
    <location>
        <begin position="160"/>
        <end position="162"/>
    </location>
    <ligand>
        <name>substrate</name>
    </ligand>
</feature>
<dbReference type="RefSeq" id="WP_175476466.1">
    <property type="nucleotide sequence ID" value="NZ_FOBS01000013.1"/>
</dbReference>
<comment type="miscellaneous">
    <text evidence="5">In the reaction, the free carboxyl group of octanoic acid is attached via an amide linkage to the epsilon-amino group of a specific lysine residue of lipoyl domains of lipoate-dependent enzymes.</text>
</comment>
<comment type="similarity">
    <text evidence="5 6">Belongs to the LipB family.</text>
</comment>
<protein>
    <recommendedName>
        <fullName evidence="5 6">Octanoyltransferase</fullName>
        <ecNumber evidence="5 6">2.3.1.181</ecNumber>
    </recommendedName>
    <alternativeName>
        <fullName evidence="5">Lipoate-protein ligase B</fullName>
    </alternativeName>
    <alternativeName>
        <fullName evidence="5">Lipoyl/octanoyl transferase</fullName>
    </alternativeName>
    <alternativeName>
        <fullName evidence="5">Octanoyl-[acyl-carrier-protein]-protein N-octanoyltransferase</fullName>
    </alternativeName>
</protein>
<evidence type="ECO:0000313" key="12">
    <source>
        <dbReference type="Proteomes" id="UP000198744"/>
    </source>
</evidence>
<dbReference type="GO" id="GO:0033819">
    <property type="term" value="F:lipoyl(octanoyl) transferase activity"/>
    <property type="evidence" value="ECO:0007669"/>
    <property type="project" value="UniProtKB-EC"/>
</dbReference>
<evidence type="ECO:0000256" key="3">
    <source>
        <dbReference type="ARBA" id="ARBA00023315"/>
    </source>
</evidence>
<evidence type="ECO:0000256" key="7">
    <source>
        <dbReference type="PIRSR" id="PIRSR016262-1"/>
    </source>
</evidence>
<dbReference type="GO" id="GO:0005737">
    <property type="term" value="C:cytoplasm"/>
    <property type="evidence" value="ECO:0007669"/>
    <property type="project" value="UniProtKB-SubCell"/>
</dbReference>
<dbReference type="HAMAP" id="MF_00013">
    <property type="entry name" value="LipB"/>
    <property type="match status" value="1"/>
</dbReference>
<dbReference type="Gene3D" id="3.30.930.10">
    <property type="entry name" value="Bira Bifunctional Protein, Domain 2"/>
    <property type="match status" value="1"/>
</dbReference>
<dbReference type="PANTHER" id="PTHR10993">
    <property type="entry name" value="OCTANOYLTRANSFERASE"/>
    <property type="match status" value="1"/>
</dbReference>
<dbReference type="CDD" id="cd16444">
    <property type="entry name" value="LipB"/>
    <property type="match status" value="1"/>
</dbReference>
<keyword evidence="5" id="KW-0963">Cytoplasm</keyword>
<name>A0A1H7Y2K3_9BACT</name>
<feature type="domain" description="BPL/LPL catalytic" evidence="10">
    <location>
        <begin position="35"/>
        <end position="217"/>
    </location>
</feature>
<evidence type="ECO:0000256" key="4">
    <source>
        <dbReference type="ARBA" id="ARBA00024732"/>
    </source>
</evidence>
<keyword evidence="12" id="KW-1185">Reference proteome</keyword>
<evidence type="ECO:0000256" key="6">
    <source>
        <dbReference type="PIRNR" id="PIRNR016262"/>
    </source>
</evidence>
<feature type="binding site" evidence="5 8">
    <location>
        <begin position="147"/>
        <end position="149"/>
    </location>
    <ligand>
        <name>substrate</name>
    </ligand>
</feature>
<dbReference type="SUPFAM" id="SSF55681">
    <property type="entry name" value="Class II aaRS and biotin synthetases"/>
    <property type="match status" value="1"/>
</dbReference>
<reference evidence="11 12" key="1">
    <citation type="submission" date="2016-10" db="EMBL/GenBank/DDBJ databases">
        <authorList>
            <person name="de Groot N.N."/>
        </authorList>
    </citation>
    <scope>NUCLEOTIDE SEQUENCE [LARGE SCALE GENOMIC DNA]</scope>
    <source>
        <strain evidence="11 12">DSM 8423</strain>
    </source>
</reference>
<sequence length="234" mass="26109">MTGRKPWFCADLPLLDYRKARDLQLELVAARKAGILPANILLLLEHNPIFTLGHRSRRDNLTVSEDLLQERGIPLVRVERGGDITFHGPGQLVGYPIMNLHAARLTVTDYVDRLEEVMIRTAESWGVRAGRNAINRGVWVGNAKLGSIGIGIRHGITFHGFAFNVNLSLEPFAWINPCGLKGIGITSLKQELSREVSMEKVREQMKQNIQAVFDVAFEPMDLSGLSRFQQAGKS</sequence>
<comment type="subcellular location">
    <subcellularLocation>
        <location evidence="5">Cytoplasm</location>
    </subcellularLocation>
</comment>
<evidence type="ECO:0000259" key="10">
    <source>
        <dbReference type="PROSITE" id="PS51733"/>
    </source>
</evidence>
<evidence type="ECO:0000313" key="11">
    <source>
        <dbReference type="EMBL" id="SEM40094.1"/>
    </source>
</evidence>
<evidence type="ECO:0000256" key="2">
    <source>
        <dbReference type="ARBA" id="ARBA00022679"/>
    </source>
</evidence>
<dbReference type="EC" id="2.3.1.181" evidence="5 6"/>
<dbReference type="InterPro" id="IPR020605">
    <property type="entry name" value="Octanoyltransferase_CS"/>
</dbReference>
<dbReference type="UniPathway" id="UPA00538">
    <property type="reaction ID" value="UER00592"/>
</dbReference>
<comment type="pathway">
    <text evidence="1 5 6">Protein modification; protein lipoylation via endogenous pathway; protein N(6)-(lipoyl)lysine from octanoyl-[acyl-carrier-protein]: step 1/2.</text>
</comment>
<dbReference type="PROSITE" id="PS51733">
    <property type="entry name" value="BPL_LPL_CATALYTIC"/>
    <property type="match status" value="1"/>
</dbReference>
<organism evidence="11 12">
    <name type="scientific">Syntrophus gentianae</name>
    <dbReference type="NCBI Taxonomy" id="43775"/>
    <lineage>
        <taxon>Bacteria</taxon>
        <taxon>Pseudomonadati</taxon>
        <taxon>Thermodesulfobacteriota</taxon>
        <taxon>Syntrophia</taxon>
        <taxon>Syntrophales</taxon>
        <taxon>Syntrophaceae</taxon>
        <taxon>Syntrophus</taxon>
    </lineage>
</organism>
<evidence type="ECO:0000256" key="8">
    <source>
        <dbReference type="PIRSR" id="PIRSR016262-2"/>
    </source>
</evidence>
<gene>
    <name evidence="5" type="primary">lipB</name>
    <name evidence="11" type="ORF">SAMN04489760_11371</name>
</gene>
<feature type="active site" description="Acyl-thioester intermediate" evidence="5 7">
    <location>
        <position position="178"/>
    </location>
</feature>
<accession>A0A1H7Y2K3</accession>
<keyword evidence="3 5" id="KW-0012">Acyltransferase</keyword>
<dbReference type="PIRSF" id="PIRSF016262">
    <property type="entry name" value="LPLase"/>
    <property type="match status" value="1"/>
</dbReference>
<evidence type="ECO:0000256" key="1">
    <source>
        <dbReference type="ARBA" id="ARBA00004821"/>
    </source>
</evidence>
<dbReference type="GO" id="GO:0009249">
    <property type="term" value="P:protein lipoylation"/>
    <property type="evidence" value="ECO:0007669"/>
    <property type="project" value="InterPro"/>
</dbReference>
<dbReference type="Proteomes" id="UP000198744">
    <property type="component" value="Unassembled WGS sequence"/>
</dbReference>
<comment type="catalytic activity">
    <reaction evidence="5 6">
        <text>octanoyl-[ACP] + L-lysyl-[protein] = N(6)-octanoyl-L-lysyl-[protein] + holo-[ACP] + H(+)</text>
        <dbReference type="Rhea" id="RHEA:17665"/>
        <dbReference type="Rhea" id="RHEA-COMP:9636"/>
        <dbReference type="Rhea" id="RHEA-COMP:9685"/>
        <dbReference type="Rhea" id="RHEA-COMP:9752"/>
        <dbReference type="Rhea" id="RHEA-COMP:9928"/>
        <dbReference type="ChEBI" id="CHEBI:15378"/>
        <dbReference type="ChEBI" id="CHEBI:29969"/>
        <dbReference type="ChEBI" id="CHEBI:64479"/>
        <dbReference type="ChEBI" id="CHEBI:78463"/>
        <dbReference type="ChEBI" id="CHEBI:78809"/>
        <dbReference type="EC" id="2.3.1.181"/>
    </reaction>
</comment>
<dbReference type="InterPro" id="IPR045864">
    <property type="entry name" value="aa-tRNA-synth_II/BPL/LPL"/>
</dbReference>
<dbReference type="EMBL" id="FOBS01000013">
    <property type="protein sequence ID" value="SEM40094.1"/>
    <property type="molecule type" value="Genomic_DNA"/>
</dbReference>
<dbReference type="PROSITE" id="PS01313">
    <property type="entry name" value="LIPB"/>
    <property type="match status" value="1"/>
</dbReference>
<proteinExistence type="inferred from homology"/>